<dbReference type="RefSeq" id="WP_378800372.1">
    <property type="nucleotide sequence ID" value="NZ_JBHUER010000010.1"/>
</dbReference>
<protein>
    <submittedName>
        <fullName evidence="2">NAD(P)-dependent oxidoreductase</fullName>
    </submittedName>
</protein>
<gene>
    <name evidence="2" type="ORF">ACFSCV_14975</name>
</gene>
<dbReference type="Pfam" id="PF13460">
    <property type="entry name" value="NAD_binding_10"/>
    <property type="match status" value="1"/>
</dbReference>
<organism evidence="2 3">
    <name type="scientific">Methylopila henanensis</name>
    <dbReference type="NCBI Taxonomy" id="873516"/>
    <lineage>
        <taxon>Bacteria</taxon>
        <taxon>Pseudomonadati</taxon>
        <taxon>Pseudomonadota</taxon>
        <taxon>Alphaproteobacteria</taxon>
        <taxon>Hyphomicrobiales</taxon>
        <taxon>Methylopilaceae</taxon>
        <taxon>Methylopila</taxon>
    </lineage>
</organism>
<sequence>MTIALIGASGAVGSRLLAELVRRGHAVTAIARNPDRIAKAEGVTAVAADAADVAGLAEVLRGHDAVISSVHFSAGDPANLLAAVKQAGVPRYLVVGGAGSLEVAPGVRLIDTPEFPEEYKAEAAAGAAYLDLLRRESDLDWTFLSPSALFVPGERTGVFRIGGDALLTNADGSSISYEDFAIAFVDELERPAHSRRRFTVGY</sequence>
<proteinExistence type="predicted"/>
<comment type="caution">
    <text evidence="2">The sequence shown here is derived from an EMBL/GenBank/DDBJ whole genome shotgun (WGS) entry which is preliminary data.</text>
</comment>
<dbReference type="SUPFAM" id="SSF51735">
    <property type="entry name" value="NAD(P)-binding Rossmann-fold domains"/>
    <property type="match status" value="1"/>
</dbReference>
<reference evidence="3" key="1">
    <citation type="journal article" date="2019" name="Int. J. Syst. Evol. Microbiol.">
        <title>The Global Catalogue of Microorganisms (GCM) 10K type strain sequencing project: providing services to taxonomists for standard genome sequencing and annotation.</title>
        <authorList>
            <consortium name="The Broad Institute Genomics Platform"/>
            <consortium name="The Broad Institute Genome Sequencing Center for Infectious Disease"/>
            <person name="Wu L."/>
            <person name="Ma J."/>
        </authorList>
    </citation>
    <scope>NUCLEOTIDE SEQUENCE [LARGE SCALE GENOMIC DNA]</scope>
    <source>
        <strain evidence="3">KCTC 23707</strain>
    </source>
</reference>
<dbReference type="PANTHER" id="PTHR43355">
    <property type="entry name" value="FLAVIN REDUCTASE (NADPH)"/>
    <property type="match status" value="1"/>
</dbReference>
<evidence type="ECO:0000259" key="1">
    <source>
        <dbReference type="Pfam" id="PF13460"/>
    </source>
</evidence>
<evidence type="ECO:0000313" key="2">
    <source>
        <dbReference type="EMBL" id="MFD1704308.1"/>
    </source>
</evidence>
<dbReference type="InterPro" id="IPR016040">
    <property type="entry name" value="NAD(P)-bd_dom"/>
</dbReference>
<evidence type="ECO:0000313" key="3">
    <source>
        <dbReference type="Proteomes" id="UP001597308"/>
    </source>
</evidence>
<dbReference type="Gene3D" id="3.40.50.720">
    <property type="entry name" value="NAD(P)-binding Rossmann-like Domain"/>
    <property type="match status" value="1"/>
</dbReference>
<dbReference type="EMBL" id="JBHUER010000010">
    <property type="protein sequence ID" value="MFD1704308.1"/>
    <property type="molecule type" value="Genomic_DNA"/>
</dbReference>
<feature type="domain" description="NAD(P)-binding" evidence="1">
    <location>
        <begin position="7"/>
        <end position="191"/>
    </location>
</feature>
<keyword evidence="3" id="KW-1185">Reference proteome</keyword>
<dbReference type="PANTHER" id="PTHR43355:SF2">
    <property type="entry name" value="FLAVIN REDUCTASE (NADPH)"/>
    <property type="match status" value="1"/>
</dbReference>
<name>A0ABW4KCN8_9HYPH</name>
<dbReference type="InterPro" id="IPR036291">
    <property type="entry name" value="NAD(P)-bd_dom_sf"/>
</dbReference>
<accession>A0ABW4KCN8</accession>
<dbReference type="Proteomes" id="UP001597308">
    <property type="component" value="Unassembled WGS sequence"/>
</dbReference>
<dbReference type="InterPro" id="IPR051606">
    <property type="entry name" value="Polyketide_Oxido-like"/>
</dbReference>